<dbReference type="RefSeq" id="WP_011770611.1">
    <property type="nucleotide sequence ID" value="NC_008709.1"/>
</dbReference>
<dbReference type="SUPFAM" id="SSF47090">
    <property type="entry name" value="PGBD-like"/>
    <property type="match status" value="1"/>
</dbReference>
<dbReference type="eggNOG" id="COG3409">
    <property type="taxonomic scope" value="Bacteria"/>
</dbReference>
<reference evidence="2 3" key="1">
    <citation type="submission" date="2007-01" db="EMBL/GenBank/DDBJ databases">
        <title>Complete sequence of Psychromonas ingrahamii 37.</title>
        <authorList>
            <consortium name="US DOE Joint Genome Institute"/>
            <person name="Copeland A."/>
            <person name="Lucas S."/>
            <person name="Lapidus A."/>
            <person name="Barry K."/>
            <person name="Detter J.C."/>
            <person name="Glavina del Rio T."/>
            <person name="Hammon N."/>
            <person name="Israni S."/>
            <person name="Dalin E."/>
            <person name="Tice H."/>
            <person name="Pitluck S."/>
            <person name="Thompson L.S."/>
            <person name="Brettin T."/>
            <person name="Bruce D."/>
            <person name="Han C."/>
            <person name="Tapia R."/>
            <person name="Schmutz J."/>
            <person name="Larimer F."/>
            <person name="Land M."/>
            <person name="Hauser L."/>
            <person name="Kyrpides N."/>
            <person name="Ivanova N."/>
            <person name="Staley J."/>
            <person name="Richardson P."/>
        </authorList>
    </citation>
    <scope>NUCLEOTIDE SEQUENCE [LARGE SCALE GENOMIC DNA]</scope>
    <source>
        <strain evidence="2 3">37</strain>
    </source>
</reference>
<gene>
    <name evidence="2" type="ordered locus">Ping_2310</name>
</gene>
<dbReference type="AlphaFoldDB" id="A1SX36"/>
<dbReference type="InterPro" id="IPR002477">
    <property type="entry name" value="Peptidoglycan-bd-like"/>
</dbReference>
<sequence>MYVFNNSVSELSNWARKEVEFKRDVLSGMRGKEVKRVQEWLNLQGVGVVIDSAYGPATTRSVVRFQDESGLSETGEVDDATFNALVKPMRDVLKQRLNASISTQSALLEYARAHLAVHPVEVGGQNCGPWVRLYMKGNEGRTMPWCAGFVTFLLKQATQSLQIDMPIKGSGSCDSLATQANEAGLFLPESEADSVGVVPGSIFLVRRTSTDWTHTGRTRAL</sequence>
<dbReference type="InterPro" id="IPR036365">
    <property type="entry name" value="PGBD-like_sf"/>
</dbReference>
<evidence type="ECO:0000259" key="1">
    <source>
        <dbReference type="Pfam" id="PF01471"/>
    </source>
</evidence>
<keyword evidence="3" id="KW-1185">Reference proteome</keyword>
<dbReference type="EMBL" id="CP000510">
    <property type="protein sequence ID" value="ABM04051.1"/>
    <property type="molecule type" value="Genomic_DNA"/>
</dbReference>
<proteinExistence type="predicted"/>
<dbReference type="HOGENOM" id="CLU_091309_0_0_6"/>
<evidence type="ECO:0000313" key="2">
    <source>
        <dbReference type="EMBL" id="ABM04051.1"/>
    </source>
</evidence>
<feature type="domain" description="Peptidoglycan binding-like" evidence="1">
    <location>
        <begin position="30"/>
        <end position="85"/>
    </location>
</feature>
<organism evidence="2 3">
    <name type="scientific">Psychromonas ingrahamii (strain DSM 17664 / CCUG 51855 / 37)</name>
    <dbReference type="NCBI Taxonomy" id="357804"/>
    <lineage>
        <taxon>Bacteria</taxon>
        <taxon>Pseudomonadati</taxon>
        <taxon>Pseudomonadota</taxon>
        <taxon>Gammaproteobacteria</taxon>
        <taxon>Alteromonadales</taxon>
        <taxon>Psychromonadaceae</taxon>
        <taxon>Psychromonas</taxon>
    </lineage>
</organism>
<evidence type="ECO:0000313" key="3">
    <source>
        <dbReference type="Proteomes" id="UP000000639"/>
    </source>
</evidence>
<dbReference type="Proteomes" id="UP000000639">
    <property type="component" value="Chromosome"/>
</dbReference>
<protein>
    <submittedName>
        <fullName evidence="2">Peptidoglycan-binding domain 1 protein</fullName>
    </submittedName>
</protein>
<dbReference type="Gene3D" id="1.10.101.10">
    <property type="entry name" value="PGBD-like superfamily/PGBD"/>
    <property type="match status" value="1"/>
</dbReference>
<dbReference type="InterPro" id="IPR036366">
    <property type="entry name" value="PGBDSf"/>
</dbReference>
<name>A1SX36_PSYIN</name>
<dbReference type="Pfam" id="PF01471">
    <property type="entry name" value="PG_binding_1"/>
    <property type="match status" value="1"/>
</dbReference>
<accession>A1SX36</accession>
<dbReference type="KEGG" id="pin:Ping_2310"/>